<evidence type="ECO:0000313" key="4">
    <source>
        <dbReference type="EnsemblPlants" id="OB05G19070.1"/>
    </source>
</evidence>
<dbReference type="InterPro" id="IPR036354">
    <property type="entry name" value="Prot_inh_pot1_sf"/>
</dbReference>
<proteinExistence type="inferred from homology"/>
<dbReference type="AlphaFoldDB" id="J3M5N3"/>
<reference evidence="4" key="2">
    <citation type="submission" date="2013-04" db="UniProtKB">
        <authorList>
            <consortium name="EnsemblPlants"/>
        </authorList>
    </citation>
    <scope>IDENTIFICATION</scope>
</reference>
<keyword evidence="5" id="KW-1185">Reference proteome</keyword>
<keyword evidence="3" id="KW-0722">Serine protease inhibitor</keyword>
<dbReference type="InterPro" id="IPR000864">
    <property type="entry name" value="Prot_inh_pot1"/>
</dbReference>
<dbReference type="HOGENOM" id="CLU_158942_0_0_1"/>
<dbReference type="SUPFAM" id="SSF54654">
    <property type="entry name" value="CI-2 family of serine protease inhibitors"/>
    <property type="match status" value="1"/>
</dbReference>
<sequence length="115" mass="12794">MHYSFIKSISFEERVSNDSCLSLVHIGCVCFELTSSLLRVTMSTSEKISKPCDAPKTEWPELVGLTIEQAKEKIKADRPDLKVAVFPVGATIPLIFDENRVILWVNTVAEIPTIG</sequence>
<evidence type="ECO:0000256" key="2">
    <source>
        <dbReference type="ARBA" id="ARBA00022690"/>
    </source>
</evidence>
<keyword evidence="2" id="KW-0646">Protease inhibitor</keyword>
<dbReference type="Proteomes" id="UP000006038">
    <property type="component" value="Chromosome 5"/>
</dbReference>
<evidence type="ECO:0000313" key="5">
    <source>
        <dbReference type="Proteomes" id="UP000006038"/>
    </source>
</evidence>
<dbReference type="EnsemblPlants" id="OB05G19070.1">
    <property type="protein sequence ID" value="OB05G19070.1"/>
    <property type="gene ID" value="OB05G19070"/>
</dbReference>
<dbReference type="eggNOG" id="ENOG502R77D">
    <property type="taxonomic scope" value="Eukaryota"/>
</dbReference>
<dbReference type="Gene3D" id="3.30.10.10">
    <property type="entry name" value="Trypsin Inhibitor V, subunit A"/>
    <property type="match status" value="1"/>
</dbReference>
<dbReference type="GO" id="GO:0009611">
    <property type="term" value="P:response to wounding"/>
    <property type="evidence" value="ECO:0007669"/>
    <property type="project" value="InterPro"/>
</dbReference>
<comment type="similarity">
    <text evidence="1">Belongs to the protease inhibitor I13 (potato type I serine protease inhibitor) family.</text>
</comment>
<dbReference type="PANTHER" id="PTHR33091:SF108">
    <property type="entry name" value="OS01G0615050 PROTEIN"/>
    <property type="match status" value="1"/>
</dbReference>
<dbReference type="Pfam" id="PF00280">
    <property type="entry name" value="potato_inhibit"/>
    <property type="match status" value="1"/>
</dbReference>
<dbReference type="MEROPS" id="I13.016"/>
<reference evidence="4" key="1">
    <citation type="journal article" date="2013" name="Nat. Commun.">
        <title>Whole-genome sequencing of Oryza brachyantha reveals mechanisms underlying Oryza genome evolution.</title>
        <authorList>
            <person name="Chen J."/>
            <person name="Huang Q."/>
            <person name="Gao D."/>
            <person name="Wang J."/>
            <person name="Lang Y."/>
            <person name="Liu T."/>
            <person name="Li B."/>
            <person name="Bai Z."/>
            <person name="Luis Goicoechea J."/>
            <person name="Liang C."/>
            <person name="Chen C."/>
            <person name="Zhang W."/>
            <person name="Sun S."/>
            <person name="Liao Y."/>
            <person name="Zhang X."/>
            <person name="Yang L."/>
            <person name="Song C."/>
            <person name="Wang M."/>
            <person name="Shi J."/>
            <person name="Liu G."/>
            <person name="Liu J."/>
            <person name="Zhou H."/>
            <person name="Zhou W."/>
            <person name="Yu Q."/>
            <person name="An N."/>
            <person name="Chen Y."/>
            <person name="Cai Q."/>
            <person name="Wang B."/>
            <person name="Liu B."/>
            <person name="Min J."/>
            <person name="Huang Y."/>
            <person name="Wu H."/>
            <person name="Li Z."/>
            <person name="Zhang Y."/>
            <person name="Yin Y."/>
            <person name="Song W."/>
            <person name="Jiang J."/>
            <person name="Jackson S.A."/>
            <person name="Wing R.A."/>
            <person name="Wang J."/>
            <person name="Chen M."/>
        </authorList>
    </citation>
    <scope>NUCLEOTIDE SEQUENCE [LARGE SCALE GENOMIC DNA]</scope>
    <source>
        <strain evidence="4">cv. IRGC 101232</strain>
    </source>
</reference>
<dbReference type="PANTHER" id="PTHR33091">
    <property type="entry name" value="PROTEIN, PUTATIVE, EXPRESSED-RELATED"/>
    <property type="match status" value="1"/>
</dbReference>
<evidence type="ECO:0000256" key="3">
    <source>
        <dbReference type="ARBA" id="ARBA00022900"/>
    </source>
</evidence>
<accession>J3M5N3</accession>
<organism evidence="4">
    <name type="scientific">Oryza brachyantha</name>
    <name type="common">malo sina</name>
    <dbReference type="NCBI Taxonomy" id="4533"/>
    <lineage>
        <taxon>Eukaryota</taxon>
        <taxon>Viridiplantae</taxon>
        <taxon>Streptophyta</taxon>
        <taxon>Embryophyta</taxon>
        <taxon>Tracheophyta</taxon>
        <taxon>Spermatophyta</taxon>
        <taxon>Magnoliopsida</taxon>
        <taxon>Liliopsida</taxon>
        <taxon>Poales</taxon>
        <taxon>Poaceae</taxon>
        <taxon>BOP clade</taxon>
        <taxon>Oryzoideae</taxon>
        <taxon>Oryzeae</taxon>
        <taxon>Oryzinae</taxon>
        <taxon>Oryza</taxon>
    </lineage>
</organism>
<dbReference type="Gramene" id="OB05G19070.1">
    <property type="protein sequence ID" value="OB05G19070.1"/>
    <property type="gene ID" value="OB05G19070"/>
</dbReference>
<name>J3M5N3_ORYBR</name>
<protein>
    <submittedName>
        <fullName evidence="4">Uncharacterized protein</fullName>
    </submittedName>
</protein>
<dbReference type="GO" id="GO:0004867">
    <property type="term" value="F:serine-type endopeptidase inhibitor activity"/>
    <property type="evidence" value="ECO:0007669"/>
    <property type="project" value="UniProtKB-KW"/>
</dbReference>
<evidence type="ECO:0000256" key="1">
    <source>
        <dbReference type="ARBA" id="ARBA00008210"/>
    </source>
</evidence>